<accession>A0A7V3E6J1</accession>
<dbReference type="EMBL" id="DSUJ01000008">
    <property type="protein sequence ID" value="HFI90841.1"/>
    <property type="molecule type" value="Genomic_DNA"/>
</dbReference>
<proteinExistence type="predicted"/>
<evidence type="ECO:0000313" key="1">
    <source>
        <dbReference type="EMBL" id="HFI90841.1"/>
    </source>
</evidence>
<evidence type="ECO:0008006" key="2">
    <source>
        <dbReference type="Google" id="ProtNLM"/>
    </source>
</evidence>
<dbReference type="AlphaFoldDB" id="A0A7V3E6J1"/>
<reference evidence="1" key="1">
    <citation type="journal article" date="2020" name="mSystems">
        <title>Genome- and Community-Level Interaction Insights into Carbon Utilization and Element Cycling Functions of Hydrothermarchaeota in Hydrothermal Sediment.</title>
        <authorList>
            <person name="Zhou Z."/>
            <person name="Liu Y."/>
            <person name="Xu W."/>
            <person name="Pan J."/>
            <person name="Luo Z.H."/>
            <person name="Li M."/>
        </authorList>
    </citation>
    <scope>NUCLEOTIDE SEQUENCE [LARGE SCALE GENOMIC DNA]</scope>
    <source>
        <strain evidence="1">SpSt-479</strain>
    </source>
</reference>
<dbReference type="RefSeq" id="WP_304146531.1">
    <property type="nucleotide sequence ID" value="NZ_JAOAIE010000089.1"/>
</dbReference>
<organism evidence="1">
    <name type="scientific">Ignavibacterium album</name>
    <dbReference type="NCBI Taxonomy" id="591197"/>
    <lineage>
        <taxon>Bacteria</taxon>
        <taxon>Pseudomonadati</taxon>
        <taxon>Ignavibacteriota</taxon>
        <taxon>Ignavibacteria</taxon>
        <taxon>Ignavibacteriales</taxon>
        <taxon>Ignavibacteriaceae</taxon>
        <taxon>Ignavibacterium</taxon>
    </lineage>
</organism>
<protein>
    <recommendedName>
        <fullName evidence="2">Lipoprotein</fullName>
    </recommendedName>
</protein>
<gene>
    <name evidence="1" type="ORF">ENS31_04820</name>
</gene>
<name>A0A7V3E6J1_9BACT</name>
<sequence>MQKVILRTILLLFVITLVGCDLFNTREPEKPDENRSNFLPPKEPSTVIENLKNSFNDKNPQNYIACFIDTIFVNKVFVFIPSSEAASTYSFLTQDWGLDDERRYFSSVISKVPKDFPMTLTFSDESYSSLSGDTLVYSANYFINIPHNSSEPKNYSGNLQFNLIRDSRSDWSIYYWKDTRSSSLPSWSEMKGIFY</sequence>
<comment type="caution">
    <text evidence="1">The sequence shown here is derived from an EMBL/GenBank/DDBJ whole genome shotgun (WGS) entry which is preliminary data.</text>
</comment>
<dbReference type="PROSITE" id="PS51257">
    <property type="entry name" value="PROKAR_LIPOPROTEIN"/>
    <property type="match status" value="1"/>
</dbReference>